<dbReference type="Proteomes" id="UP000549457">
    <property type="component" value="Unassembled WGS sequence"/>
</dbReference>
<protein>
    <submittedName>
        <fullName evidence="1">Uncharacterized protein</fullName>
    </submittedName>
</protein>
<dbReference type="EMBL" id="JACHFM010000010">
    <property type="protein sequence ID" value="MBB5224555.1"/>
    <property type="molecule type" value="Genomic_DNA"/>
</dbReference>
<gene>
    <name evidence="1" type="ORF">HNP73_004526</name>
</gene>
<keyword evidence="2" id="KW-1185">Reference proteome</keyword>
<name>A0A840SVN5_9RHOB</name>
<organism evidence="1 2">
    <name type="scientific">Amaricoccus macauensis</name>
    <dbReference type="NCBI Taxonomy" id="57001"/>
    <lineage>
        <taxon>Bacteria</taxon>
        <taxon>Pseudomonadati</taxon>
        <taxon>Pseudomonadota</taxon>
        <taxon>Alphaproteobacteria</taxon>
        <taxon>Rhodobacterales</taxon>
        <taxon>Paracoccaceae</taxon>
        <taxon>Amaricoccus</taxon>
    </lineage>
</organism>
<comment type="caution">
    <text evidence="1">The sequence shown here is derived from an EMBL/GenBank/DDBJ whole genome shotgun (WGS) entry which is preliminary data.</text>
</comment>
<dbReference type="RefSeq" id="WP_184155449.1">
    <property type="nucleotide sequence ID" value="NZ_JACHFM010000010.1"/>
</dbReference>
<dbReference type="AlphaFoldDB" id="A0A840SVN5"/>
<sequence>MVIHVVGKCPARLPHLWLDGGIGRGELDAQLVGGERPAIGKVGLGRNQEVGAIDDDRVALGPDSKARLLEAEGSLGFA</sequence>
<reference evidence="1 2" key="1">
    <citation type="submission" date="2020-08" db="EMBL/GenBank/DDBJ databases">
        <title>Genomic Encyclopedia of Type Strains, Phase IV (KMG-IV): sequencing the most valuable type-strain genomes for metagenomic binning, comparative biology and taxonomic classification.</title>
        <authorList>
            <person name="Goeker M."/>
        </authorList>
    </citation>
    <scope>NUCLEOTIDE SEQUENCE [LARGE SCALE GENOMIC DNA]</scope>
    <source>
        <strain evidence="1 2">DSM 101730</strain>
    </source>
</reference>
<evidence type="ECO:0000313" key="1">
    <source>
        <dbReference type="EMBL" id="MBB5224555.1"/>
    </source>
</evidence>
<accession>A0A840SVN5</accession>
<proteinExistence type="predicted"/>
<evidence type="ECO:0000313" key="2">
    <source>
        <dbReference type="Proteomes" id="UP000549457"/>
    </source>
</evidence>